<keyword evidence="2" id="KW-0548">Nucleotidyltransferase</keyword>
<dbReference type="InterPro" id="IPR021109">
    <property type="entry name" value="Peptidase_aspartic_dom_sf"/>
</dbReference>
<dbReference type="GO" id="GO:0003676">
    <property type="term" value="F:nucleic acid binding"/>
    <property type="evidence" value="ECO:0007669"/>
    <property type="project" value="InterPro"/>
</dbReference>
<dbReference type="InterPro" id="IPR018061">
    <property type="entry name" value="Retropepsins"/>
</dbReference>
<feature type="coiled-coil region" evidence="7">
    <location>
        <begin position="608"/>
        <end position="639"/>
    </location>
</feature>
<dbReference type="Pfam" id="PF00665">
    <property type="entry name" value="rve"/>
    <property type="match status" value="1"/>
</dbReference>
<dbReference type="PANTHER" id="PTHR37984:SF5">
    <property type="entry name" value="PROTEIN NYNRIN-LIKE"/>
    <property type="match status" value="1"/>
</dbReference>
<evidence type="ECO:0000256" key="7">
    <source>
        <dbReference type="SAM" id="Coils"/>
    </source>
</evidence>
<dbReference type="EMBL" id="JACEFF010000792">
    <property type="protein sequence ID" value="KAH9630944.1"/>
    <property type="molecule type" value="Genomic_DNA"/>
</dbReference>
<evidence type="ECO:0000313" key="10">
    <source>
        <dbReference type="EMBL" id="KAH9630944.1"/>
    </source>
</evidence>
<reference evidence="10" key="1">
    <citation type="journal article" date="2021" name="G3 (Bethesda)">
        <title>Genome and transcriptome analysis of the beet armyworm Spodoptera exigua reveals targets for pest control. .</title>
        <authorList>
            <person name="Simon S."/>
            <person name="Breeschoten T."/>
            <person name="Jansen H.J."/>
            <person name="Dirks R.P."/>
            <person name="Schranz M.E."/>
            <person name="Ros V.I.D."/>
        </authorList>
    </citation>
    <scope>NUCLEOTIDE SEQUENCE</scope>
    <source>
        <strain evidence="10">TB_SE_WUR_2020</strain>
    </source>
</reference>
<dbReference type="AlphaFoldDB" id="A0A922M5Z9"/>
<keyword evidence="3" id="KW-0540">Nuclease</keyword>
<keyword evidence="4" id="KW-0255">Endonuclease</keyword>
<dbReference type="Pfam" id="PF00077">
    <property type="entry name" value="RVP"/>
    <property type="match status" value="1"/>
</dbReference>
<dbReference type="InterPro" id="IPR012337">
    <property type="entry name" value="RNaseH-like_sf"/>
</dbReference>
<feature type="domain" description="Integrase catalytic" evidence="9">
    <location>
        <begin position="430"/>
        <end position="587"/>
    </location>
</feature>
<dbReference type="GO" id="GO:0006508">
    <property type="term" value="P:proteolysis"/>
    <property type="evidence" value="ECO:0007669"/>
    <property type="project" value="InterPro"/>
</dbReference>
<dbReference type="Gene3D" id="2.40.70.10">
    <property type="entry name" value="Acid Proteases"/>
    <property type="match status" value="1"/>
</dbReference>
<evidence type="ECO:0000256" key="5">
    <source>
        <dbReference type="ARBA" id="ARBA00022801"/>
    </source>
</evidence>
<dbReference type="CDD" id="cd00303">
    <property type="entry name" value="retropepsin_like"/>
    <property type="match status" value="1"/>
</dbReference>
<dbReference type="SUPFAM" id="SSF53098">
    <property type="entry name" value="Ribonuclease H-like"/>
    <property type="match status" value="1"/>
</dbReference>
<dbReference type="InterPro" id="IPR001995">
    <property type="entry name" value="Peptidase_A2_cat"/>
</dbReference>
<dbReference type="GO" id="GO:0015074">
    <property type="term" value="P:DNA integration"/>
    <property type="evidence" value="ECO:0007669"/>
    <property type="project" value="InterPro"/>
</dbReference>
<dbReference type="Gene3D" id="3.30.420.10">
    <property type="entry name" value="Ribonuclease H-like superfamily/Ribonuclease H"/>
    <property type="match status" value="1"/>
</dbReference>
<dbReference type="PROSITE" id="PS00141">
    <property type="entry name" value="ASP_PROTEASE"/>
    <property type="match status" value="1"/>
</dbReference>
<gene>
    <name evidence="10" type="ORF">HF086_013483</name>
</gene>
<evidence type="ECO:0008006" key="12">
    <source>
        <dbReference type="Google" id="ProtNLM"/>
    </source>
</evidence>
<dbReference type="PANTHER" id="PTHR37984">
    <property type="entry name" value="PROTEIN CBG26694"/>
    <property type="match status" value="1"/>
</dbReference>
<evidence type="ECO:0000256" key="3">
    <source>
        <dbReference type="ARBA" id="ARBA00022722"/>
    </source>
</evidence>
<dbReference type="Proteomes" id="UP000814243">
    <property type="component" value="Unassembled WGS sequence"/>
</dbReference>
<sequence>MDPAVLENFLKAIRDAVAGNRNEDDVVLPPFHPEKNDNGAENWCNNIDTVAKDRGWSSITTVSKAGKALKGSALLWFETWDPDEGRSWENFKTSIKDLYPEKKNLSEKLSKAVLYTSDVAETYCEYAREKLRLFRNTKVMFSEEQLVELVCGGISDINIRMASFNSRVNSTSELISLFTTYIKNPRKRPTETINTPSTNKRLKPESLNPSKPTHLFLCNKTGHVRSQCFKNKNQNTPNSETPKIQCSYCKKAGHNELICFFKKRDAEKSASNSVNCSTNGNLSLTDIKICDRPIKALIDSGASCSILKRSIANSFGRRLEPCSTSLKGIGNGMITISSKISLPVRFSNDYLEIEFCVANDTDCHYDCLIGRNVVQNPNIAIVIDTNGCRLKRINYTESVNALNLTTTIDNHIQVLMELTRPKQGLLHPIEKTIPFHTLHLDCTGPFSVSSEGYKHVLIMVDGFTKYCILKPLKTLNGQELVSILRENLTLFGTPNMIVTDRGTNFTSEPVRSFLRDMQINHHMIATGTPRSNGQAEKYVGTIINMLTTTVNDSSEWPSVLWKIQLSLNTTMQKSTGFSPTRLLIGCNGNIPPIQARLDEIQDNDYIQNNDSEADRDLARQNLRETAEKYKKRFDTTRRNNLVFKKGDIVYVNQNHRRHDKLSPKFKGPYEVIDILEHDRFSLKGLNTLRNIIVAKEKLKLWPGEWVEQNSSFEEFP</sequence>
<dbReference type="PROSITE" id="PS50175">
    <property type="entry name" value="ASP_PROT_RETROV"/>
    <property type="match status" value="1"/>
</dbReference>
<evidence type="ECO:0000256" key="2">
    <source>
        <dbReference type="ARBA" id="ARBA00022695"/>
    </source>
</evidence>
<organism evidence="10 11">
    <name type="scientific">Spodoptera exigua</name>
    <name type="common">Beet armyworm</name>
    <name type="synonym">Noctua fulgens</name>
    <dbReference type="NCBI Taxonomy" id="7107"/>
    <lineage>
        <taxon>Eukaryota</taxon>
        <taxon>Metazoa</taxon>
        <taxon>Ecdysozoa</taxon>
        <taxon>Arthropoda</taxon>
        <taxon>Hexapoda</taxon>
        <taxon>Insecta</taxon>
        <taxon>Pterygota</taxon>
        <taxon>Neoptera</taxon>
        <taxon>Endopterygota</taxon>
        <taxon>Lepidoptera</taxon>
        <taxon>Glossata</taxon>
        <taxon>Ditrysia</taxon>
        <taxon>Noctuoidea</taxon>
        <taxon>Noctuidae</taxon>
        <taxon>Amphipyrinae</taxon>
        <taxon>Spodoptera</taxon>
    </lineage>
</organism>
<dbReference type="InterPro" id="IPR050951">
    <property type="entry name" value="Retrovirus_Pol_polyprotein"/>
</dbReference>
<evidence type="ECO:0000259" key="9">
    <source>
        <dbReference type="PROSITE" id="PS50994"/>
    </source>
</evidence>
<evidence type="ECO:0000259" key="8">
    <source>
        <dbReference type="PROSITE" id="PS50175"/>
    </source>
</evidence>
<dbReference type="InterPro" id="IPR036397">
    <property type="entry name" value="RNaseH_sf"/>
</dbReference>
<keyword evidence="7" id="KW-0175">Coiled coil</keyword>
<feature type="domain" description="Peptidase A2" evidence="8">
    <location>
        <begin position="294"/>
        <end position="373"/>
    </location>
</feature>
<proteinExistence type="predicted"/>
<keyword evidence="1" id="KW-0808">Transferase</keyword>
<dbReference type="InterPro" id="IPR001969">
    <property type="entry name" value="Aspartic_peptidase_AS"/>
</dbReference>
<name>A0A922M5Z9_SPOEX</name>
<protein>
    <recommendedName>
        <fullName evidence="12">Endonuclease</fullName>
    </recommendedName>
</protein>
<keyword evidence="5" id="KW-0378">Hydrolase</keyword>
<dbReference type="GO" id="GO:0003964">
    <property type="term" value="F:RNA-directed DNA polymerase activity"/>
    <property type="evidence" value="ECO:0007669"/>
    <property type="project" value="UniProtKB-KW"/>
</dbReference>
<accession>A0A922M5Z9</accession>
<evidence type="ECO:0000256" key="4">
    <source>
        <dbReference type="ARBA" id="ARBA00022759"/>
    </source>
</evidence>
<dbReference type="PROSITE" id="PS50994">
    <property type="entry name" value="INTEGRASE"/>
    <property type="match status" value="1"/>
</dbReference>
<comment type="caution">
    <text evidence="10">The sequence shown here is derived from an EMBL/GenBank/DDBJ whole genome shotgun (WGS) entry which is preliminary data.</text>
</comment>
<dbReference type="GO" id="GO:0004190">
    <property type="term" value="F:aspartic-type endopeptidase activity"/>
    <property type="evidence" value="ECO:0007669"/>
    <property type="project" value="InterPro"/>
</dbReference>
<dbReference type="InterPro" id="IPR001584">
    <property type="entry name" value="Integrase_cat-core"/>
</dbReference>
<evidence type="ECO:0000256" key="6">
    <source>
        <dbReference type="ARBA" id="ARBA00022918"/>
    </source>
</evidence>
<dbReference type="SUPFAM" id="SSF50630">
    <property type="entry name" value="Acid proteases"/>
    <property type="match status" value="1"/>
</dbReference>
<keyword evidence="6" id="KW-0695">RNA-directed DNA polymerase</keyword>
<dbReference type="GO" id="GO:0004519">
    <property type="term" value="F:endonuclease activity"/>
    <property type="evidence" value="ECO:0007669"/>
    <property type="project" value="UniProtKB-KW"/>
</dbReference>
<evidence type="ECO:0000256" key="1">
    <source>
        <dbReference type="ARBA" id="ARBA00022679"/>
    </source>
</evidence>
<evidence type="ECO:0000313" key="11">
    <source>
        <dbReference type="Proteomes" id="UP000814243"/>
    </source>
</evidence>